<name>A0AB39N807_9ACTN</name>
<sequence length="745" mass="78978">MAIPGNLLSATTSEIDPNTSGWVQKLNATLSKGTGGRVGDGCLVVRSVAAGETQARTVSSYAVTPGTVYYAFSDAAGASSTAERIGIRWMSNVATEISITWSVSTAAASASWHRVSVAGQAPVGATQAQVVLSATEPGAAVNHFWENVYFGLPIRTTGNLLDFNTESTEVDASGWAAVVNATISRQVPVVNWASTQYLAGGHTLAMTAIAAGNASVLATARPTVTPGVEYLAYCYLQPPTLASTAWIELRFYDINDNQVAVQRSTLAPPGTGMYRQRASLVAPANAATCSVAAGLDSASAGQVLRLETVVVTVAPKFAAGSILTYSAASFEQAGASGWTTTSGVATLARTTPWGLSFFEGAYSLAVSSATATASTIRSGRFSGVVAGENFRAQILAHPAAGSWSSVTIRIRWFDASNNDLGASTGNAFTLPGSSWYLLPSDAVAPANATQAAVELVATAAATSSVLHIDQAALWQVLPQTAVEAVDSGGYIQLTLRELTLDYELTVWRLQADGSRALVRGPSGLIDRQVITSDIMVIEDHEAPLNTQVRYYIEQYAPGSLTVASTRSSERVTLTLDDFNLCWLKDPGNPQRNMRVMVRQAPDWSRPIEQASFVVRGRRNKVTLSGRRQGLEGDLVLLTQSDEERAALHLLLDSGNTLLWQAVPGMGVADMYVAVGQVPEARVSPLAQEQWREWTLPLTEQDLPVTVGVNGAAGRTWQDVVTEFATCQDVLDTYATCEALLLDRRG</sequence>
<dbReference type="EMBL" id="CP163432">
    <property type="protein sequence ID" value="XDQ14566.1"/>
    <property type="molecule type" value="Genomic_DNA"/>
</dbReference>
<dbReference type="AlphaFoldDB" id="A0AB39N807"/>
<protein>
    <recommendedName>
        <fullName evidence="2">Minor tail protein</fullName>
    </recommendedName>
</protein>
<reference evidence="1" key="1">
    <citation type="submission" date="2024-07" db="EMBL/GenBank/DDBJ databases">
        <authorList>
            <person name="Yu S.T."/>
        </authorList>
    </citation>
    <scope>NUCLEOTIDE SEQUENCE</scope>
    <source>
        <strain evidence="1">R11</strain>
    </source>
</reference>
<dbReference type="Gene3D" id="2.60.120.260">
    <property type="entry name" value="Galactose-binding domain-like"/>
    <property type="match status" value="1"/>
</dbReference>
<proteinExistence type="predicted"/>
<dbReference type="RefSeq" id="WP_369274528.1">
    <property type="nucleotide sequence ID" value="NZ_CP163432.1"/>
</dbReference>
<accession>A0AB39N807</accession>
<organism evidence="1">
    <name type="scientific">Streptomyces sp. R11</name>
    <dbReference type="NCBI Taxonomy" id="3238625"/>
    <lineage>
        <taxon>Bacteria</taxon>
        <taxon>Bacillati</taxon>
        <taxon>Actinomycetota</taxon>
        <taxon>Actinomycetes</taxon>
        <taxon>Kitasatosporales</taxon>
        <taxon>Streptomycetaceae</taxon>
        <taxon>Streptomyces</taxon>
    </lineage>
</organism>
<evidence type="ECO:0000313" key="1">
    <source>
        <dbReference type="EMBL" id="XDQ14566.1"/>
    </source>
</evidence>
<gene>
    <name evidence="1" type="ORF">AB5J55_35425</name>
</gene>
<evidence type="ECO:0008006" key="2">
    <source>
        <dbReference type="Google" id="ProtNLM"/>
    </source>
</evidence>